<gene>
    <name evidence="1" type="ORF">U9M48_037872</name>
</gene>
<proteinExistence type="predicted"/>
<evidence type="ECO:0000313" key="2">
    <source>
        <dbReference type="Proteomes" id="UP001341281"/>
    </source>
</evidence>
<name>A0AAQ3UFV3_PASNO</name>
<organism evidence="1 2">
    <name type="scientific">Paspalum notatum var. saurae</name>
    <dbReference type="NCBI Taxonomy" id="547442"/>
    <lineage>
        <taxon>Eukaryota</taxon>
        <taxon>Viridiplantae</taxon>
        <taxon>Streptophyta</taxon>
        <taxon>Embryophyta</taxon>
        <taxon>Tracheophyta</taxon>
        <taxon>Spermatophyta</taxon>
        <taxon>Magnoliopsida</taxon>
        <taxon>Liliopsida</taxon>
        <taxon>Poales</taxon>
        <taxon>Poaceae</taxon>
        <taxon>PACMAD clade</taxon>
        <taxon>Panicoideae</taxon>
        <taxon>Andropogonodae</taxon>
        <taxon>Paspaleae</taxon>
        <taxon>Paspalinae</taxon>
        <taxon>Paspalum</taxon>
    </lineage>
</organism>
<dbReference type="AlphaFoldDB" id="A0AAQ3UFV3"/>
<reference evidence="1 2" key="1">
    <citation type="submission" date="2024-02" db="EMBL/GenBank/DDBJ databases">
        <title>High-quality chromosome-scale genome assembly of Pensacola bahiagrass (Paspalum notatum Flugge var. saurae).</title>
        <authorList>
            <person name="Vega J.M."/>
            <person name="Podio M."/>
            <person name="Orjuela J."/>
            <person name="Siena L.A."/>
            <person name="Pessino S.C."/>
            <person name="Combes M.C."/>
            <person name="Mariac C."/>
            <person name="Albertini E."/>
            <person name="Pupilli F."/>
            <person name="Ortiz J.P.A."/>
            <person name="Leblanc O."/>
        </authorList>
    </citation>
    <scope>NUCLEOTIDE SEQUENCE [LARGE SCALE GENOMIC DNA]</scope>
    <source>
        <strain evidence="1">R1</strain>
        <tissue evidence="1">Leaf</tissue>
    </source>
</reference>
<keyword evidence="2" id="KW-1185">Reference proteome</keyword>
<sequence length="243" mass="27142">MVAFRLCSCSSMLTLLERGLEGTLADLREEKPSCYNEEVEATAQLNQQTERIILMCNQVVNCNRRHHAQKASLTKLHYEAVMPAIWVANSPALLKGGKSPLEEQLVAFAHLQLQPSALVPTELTDHPQVIKEPISSASATTATLLDVIRRLRSVYNKIEEIMRLPSSQATPAILLPISSLQRRPQKQFKNIRNKSTLANQESCRVVKLLGEGRDIAVSVLDTSFRIIYDADCNTKFQQVVSHP</sequence>
<evidence type="ECO:0000313" key="1">
    <source>
        <dbReference type="EMBL" id="WVZ91743.1"/>
    </source>
</evidence>
<accession>A0AAQ3UFV3</accession>
<dbReference type="Proteomes" id="UP001341281">
    <property type="component" value="Chromosome 09"/>
</dbReference>
<dbReference type="EMBL" id="CP144753">
    <property type="protein sequence ID" value="WVZ91743.1"/>
    <property type="molecule type" value="Genomic_DNA"/>
</dbReference>
<protein>
    <submittedName>
        <fullName evidence="1">Uncharacterized protein</fullName>
    </submittedName>
</protein>